<dbReference type="InterPro" id="IPR036770">
    <property type="entry name" value="Ankyrin_rpt-contain_sf"/>
</dbReference>
<dbReference type="GeneID" id="7450633"/>
<dbReference type="SMART" id="SM00248">
    <property type="entry name" value="ANK"/>
    <property type="match status" value="4"/>
</dbReference>
<dbReference type="PaxDb" id="35128-Thaps6638"/>
<evidence type="ECO:0000256" key="5">
    <source>
        <dbReference type="SAM" id="MobiDB-lite"/>
    </source>
</evidence>
<dbReference type="EMBL" id="CP001160">
    <property type="protein sequence ID" value="ACI64385.1"/>
    <property type="molecule type" value="Genomic_DNA"/>
</dbReference>
<feature type="coiled-coil region" evidence="4">
    <location>
        <begin position="309"/>
        <end position="372"/>
    </location>
</feature>
<feature type="compositionally biased region" description="Polar residues" evidence="5">
    <location>
        <begin position="170"/>
        <end position="183"/>
    </location>
</feature>
<evidence type="ECO:0000256" key="3">
    <source>
        <dbReference type="PROSITE-ProRule" id="PRU00023"/>
    </source>
</evidence>
<reference evidence="6 7" key="2">
    <citation type="journal article" date="2008" name="Nature">
        <title>The Phaeodactylum genome reveals the evolutionary history of diatom genomes.</title>
        <authorList>
            <person name="Bowler C."/>
            <person name="Allen A.E."/>
            <person name="Badger J.H."/>
            <person name="Grimwood J."/>
            <person name="Jabbari K."/>
            <person name="Kuo A."/>
            <person name="Maheswari U."/>
            <person name="Martens C."/>
            <person name="Maumus F."/>
            <person name="Otillar R.P."/>
            <person name="Rayko E."/>
            <person name="Salamov A."/>
            <person name="Vandepoele K."/>
            <person name="Beszteri B."/>
            <person name="Gruber A."/>
            <person name="Heijde M."/>
            <person name="Katinka M."/>
            <person name="Mock T."/>
            <person name="Valentin K."/>
            <person name="Verret F."/>
            <person name="Berges J.A."/>
            <person name="Brownlee C."/>
            <person name="Cadoret J.P."/>
            <person name="Chiovitti A."/>
            <person name="Choi C.J."/>
            <person name="Coesel S."/>
            <person name="De Martino A."/>
            <person name="Detter J.C."/>
            <person name="Durkin C."/>
            <person name="Falciatore A."/>
            <person name="Fournet J."/>
            <person name="Haruta M."/>
            <person name="Huysman M.J."/>
            <person name="Jenkins B.D."/>
            <person name="Jiroutova K."/>
            <person name="Jorgensen R.E."/>
            <person name="Joubert Y."/>
            <person name="Kaplan A."/>
            <person name="Kroger N."/>
            <person name="Kroth P.G."/>
            <person name="La Roche J."/>
            <person name="Lindquist E."/>
            <person name="Lommer M."/>
            <person name="Martin-Jezequel V."/>
            <person name="Lopez P.J."/>
            <person name="Lucas S."/>
            <person name="Mangogna M."/>
            <person name="McGinnis K."/>
            <person name="Medlin L.K."/>
            <person name="Montsant A."/>
            <person name="Oudot-Le Secq M.P."/>
            <person name="Napoli C."/>
            <person name="Obornik M."/>
            <person name="Parker M.S."/>
            <person name="Petit J.L."/>
            <person name="Porcel B.M."/>
            <person name="Poulsen N."/>
            <person name="Robison M."/>
            <person name="Rychlewski L."/>
            <person name="Rynearson T.A."/>
            <person name="Schmutz J."/>
            <person name="Shapiro H."/>
            <person name="Siaut M."/>
            <person name="Stanley M."/>
            <person name="Sussman M.R."/>
            <person name="Taylor A.R."/>
            <person name="Vardi A."/>
            <person name="von Dassow P."/>
            <person name="Vyverman W."/>
            <person name="Willis A."/>
            <person name="Wyrwicz L.S."/>
            <person name="Rokhsar D.S."/>
            <person name="Weissenbach J."/>
            <person name="Armbrust E.V."/>
            <person name="Green B.R."/>
            <person name="Van de Peer Y."/>
            <person name="Grigoriev I.V."/>
        </authorList>
    </citation>
    <scope>NUCLEOTIDE SEQUENCE [LARGE SCALE GENOMIC DNA]</scope>
    <source>
        <strain evidence="6 7">CCMP1335</strain>
    </source>
</reference>
<dbReference type="Proteomes" id="UP000001449">
    <property type="component" value="Chromosome 7"/>
</dbReference>
<organism evidence="6 7">
    <name type="scientific">Thalassiosira pseudonana</name>
    <name type="common">Marine diatom</name>
    <name type="synonym">Cyclotella nana</name>
    <dbReference type="NCBI Taxonomy" id="35128"/>
    <lineage>
        <taxon>Eukaryota</taxon>
        <taxon>Sar</taxon>
        <taxon>Stramenopiles</taxon>
        <taxon>Ochrophyta</taxon>
        <taxon>Bacillariophyta</taxon>
        <taxon>Coscinodiscophyceae</taxon>
        <taxon>Thalassiosirophycidae</taxon>
        <taxon>Thalassiosirales</taxon>
        <taxon>Thalassiosiraceae</taxon>
        <taxon>Thalassiosira</taxon>
    </lineage>
</organism>
<feature type="region of interest" description="Disordered" evidence="5">
    <location>
        <begin position="226"/>
        <end position="287"/>
    </location>
</feature>
<feature type="repeat" description="ANK" evidence="3">
    <location>
        <begin position="54"/>
        <end position="86"/>
    </location>
</feature>
<protein>
    <submittedName>
        <fullName evidence="6">Uncharacterized protein</fullName>
    </submittedName>
</protein>
<feature type="region of interest" description="Disordered" evidence="5">
    <location>
        <begin position="453"/>
        <end position="475"/>
    </location>
</feature>
<keyword evidence="7" id="KW-1185">Reference proteome</keyword>
<keyword evidence="1" id="KW-0677">Repeat</keyword>
<dbReference type="PANTHER" id="PTHR24171:SF8">
    <property type="entry name" value="BRCA1-ASSOCIATED RING DOMAIN PROTEIN 1"/>
    <property type="match status" value="1"/>
</dbReference>
<feature type="compositionally biased region" description="Acidic residues" evidence="5">
    <location>
        <begin position="231"/>
        <end position="252"/>
    </location>
</feature>
<dbReference type="RefSeq" id="XP_002295668.1">
    <property type="nucleotide sequence ID" value="XM_002295632.1"/>
</dbReference>
<keyword evidence="2 3" id="KW-0040">ANK repeat</keyword>
<dbReference type="PROSITE" id="PS50088">
    <property type="entry name" value="ANK_REPEAT"/>
    <property type="match status" value="1"/>
</dbReference>
<keyword evidence="4" id="KW-0175">Coiled coil</keyword>
<dbReference type="Pfam" id="PF13637">
    <property type="entry name" value="Ank_4"/>
    <property type="match status" value="1"/>
</dbReference>
<dbReference type="eggNOG" id="KOG4177">
    <property type="taxonomic scope" value="Eukaryota"/>
</dbReference>
<evidence type="ECO:0000313" key="6">
    <source>
        <dbReference type="EMBL" id="ACI64385.1"/>
    </source>
</evidence>
<evidence type="ECO:0000313" key="7">
    <source>
        <dbReference type="Proteomes" id="UP000001449"/>
    </source>
</evidence>
<dbReference type="PROSITE" id="PS50297">
    <property type="entry name" value="ANK_REP_REGION"/>
    <property type="match status" value="1"/>
</dbReference>
<dbReference type="SUPFAM" id="SSF48403">
    <property type="entry name" value="Ankyrin repeat"/>
    <property type="match status" value="1"/>
</dbReference>
<name>B5YP31_THAPS</name>
<evidence type="ECO:0000256" key="1">
    <source>
        <dbReference type="ARBA" id="ARBA00022737"/>
    </source>
</evidence>
<dbReference type="PANTHER" id="PTHR24171">
    <property type="entry name" value="ANKYRIN REPEAT DOMAIN-CONTAINING PROTEIN 39-RELATED"/>
    <property type="match status" value="1"/>
</dbReference>
<feature type="region of interest" description="Disordered" evidence="5">
    <location>
        <begin position="153"/>
        <end position="183"/>
    </location>
</feature>
<proteinExistence type="predicted"/>
<dbReference type="Gene3D" id="1.25.40.20">
    <property type="entry name" value="Ankyrin repeat-containing domain"/>
    <property type="match status" value="1"/>
</dbReference>
<evidence type="ECO:0000256" key="2">
    <source>
        <dbReference type="ARBA" id="ARBA00023043"/>
    </source>
</evidence>
<dbReference type="KEGG" id="tps:THAPS_6638"/>
<accession>B5YP31</accession>
<dbReference type="InParanoid" id="B5YP31"/>
<sequence>MNHLHHNQDFSHHIDRLKESFLCAAAKGGRLQEVASLLDFGAETEWHDTSNENTSDTPLVAAVRSGHKDVVALLLAHGADPTRRDQNGNTVLHLVAASGDEGMVSLFAPSASELSNITNNDGMTAVDIAVQRGYTLFAELLYNLCDDTNLDTVDNNARRNTRTRVNTRRSSSQETNSLASSNAGGYDCNDDSLSCFSSTNSDEHDLVSRSGCHDAEEGCIGAIHVGYSNDSADEGESNEDDDNDNESSINEEQEVHFPNPSLINTSFPCFDVGNDEDEPDTVDKSSDPESIMKQLRYMTQLAHSQSVELYQAKYALNETMQERDRLKEELDEMQMLFSADESKLAHKSLSELQSLEDQVKKSLERIVKVKEAASLNIEVERISHNNKIQRLSNIAILDQQHTAAEMPVSTALTDEFGSAGIVDIWERKPPINWRKLTILYSVLMWFVDSSEDKENDDVQAKVKYQNHQEEVSSSH</sequence>
<reference evidence="6 7" key="1">
    <citation type="journal article" date="2004" name="Science">
        <title>The genome of the diatom Thalassiosira pseudonana: ecology, evolution, and metabolism.</title>
        <authorList>
            <person name="Armbrust E.V."/>
            <person name="Berges J.A."/>
            <person name="Bowler C."/>
            <person name="Green B.R."/>
            <person name="Martinez D."/>
            <person name="Putnam N.H."/>
            <person name="Zhou S."/>
            <person name="Allen A.E."/>
            <person name="Apt K.E."/>
            <person name="Bechner M."/>
            <person name="Brzezinski M.A."/>
            <person name="Chaal B.K."/>
            <person name="Chiovitti A."/>
            <person name="Davis A.K."/>
            <person name="Demarest M.S."/>
            <person name="Detter J.C."/>
            <person name="Glavina T."/>
            <person name="Goodstein D."/>
            <person name="Hadi M.Z."/>
            <person name="Hellsten U."/>
            <person name="Hildebrand M."/>
            <person name="Jenkins B.D."/>
            <person name="Jurka J."/>
            <person name="Kapitonov V.V."/>
            <person name="Kroger N."/>
            <person name="Lau W.W."/>
            <person name="Lane T.W."/>
            <person name="Larimer F.W."/>
            <person name="Lippmeier J.C."/>
            <person name="Lucas S."/>
            <person name="Medina M."/>
            <person name="Montsant A."/>
            <person name="Obornik M."/>
            <person name="Parker M.S."/>
            <person name="Palenik B."/>
            <person name="Pazour G.J."/>
            <person name="Richardson P.M."/>
            <person name="Rynearson T.A."/>
            <person name="Saito M.A."/>
            <person name="Schwartz D.C."/>
            <person name="Thamatrakoln K."/>
            <person name="Valentin K."/>
            <person name="Vardi A."/>
            <person name="Wilkerson F.P."/>
            <person name="Rokhsar D.S."/>
        </authorList>
    </citation>
    <scope>NUCLEOTIDE SEQUENCE [LARGE SCALE GENOMIC DNA]</scope>
    <source>
        <strain evidence="6 7">CCMP1335</strain>
    </source>
</reference>
<evidence type="ECO:0000256" key="4">
    <source>
        <dbReference type="SAM" id="Coils"/>
    </source>
</evidence>
<gene>
    <name evidence="6" type="ORF">THAPS_6638</name>
</gene>
<dbReference type="HOGENOM" id="CLU_575571_0_0_1"/>
<dbReference type="AlphaFoldDB" id="B5YP31"/>
<dbReference type="InterPro" id="IPR002110">
    <property type="entry name" value="Ankyrin_rpt"/>
</dbReference>